<name>A0A9W7ZYH1_9FUNG</name>
<protein>
    <recommendedName>
        <fullName evidence="3">Tyrosinase copper-binding domain-containing protein</fullName>
    </recommendedName>
</protein>
<evidence type="ECO:0000259" key="3">
    <source>
        <dbReference type="PROSITE" id="PS00498"/>
    </source>
</evidence>
<gene>
    <name evidence="4" type="ORF">H4219_002119</name>
</gene>
<comment type="caution">
    <text evidence="4">The sequence shown here is derived from an EMBL/GenBank/DDBJ whole genome shotgun (WGS) entry which is preliminary data.</text>
</comment>
<keyword evidence="2" id="KW-0186">Copper</keyword>
<dbReference type="PRINTS" id="PR00092">
    <property type="entry name" value="TYROSINASE"/>
</dbReference>
<dbReference type="EMBL" id="JANBPU010000031">
    <property type="protein sequence ID" value="KAJ1919172.1"/>
    <property type="molecule type" value="Genomic_DNA"/>
</dbReference>
<feature type="domain" description="Tyrosinase copper-binding" evidence="3">
    <location>
        <begin position="197"/>
        <end position="208"/>
    </location>
</feature>
<evidence type="ECO:0000313" key="5">
    <source>
        <dbReference type="Proteomes" id="UP001150538"/>
    </source>
</evidence>
<sequence>MVERKEIRQLSSRELRAYINGVNKLKENGVIDQLARKHYTNVNNGIHGTAQFLPWHRNFIKVFENELRKIDSSLAAHYWDWTLDAQSPETSILLTEDYFGGNGDPNDGHCLRESIFSTWELEVPKRHCLQRDYRRGDRLPKYWGPEAVAELINDSRTYEEISLGCESNMHGIVHLGFNGKNSRSRTGDMGTMYSPNDPLFYLHHSMIDKIWYDWQLIEEKRFRMYGPSSERKRDTPDMSSRDMLIDIDHMTVADVLDPRKDGMCYTYQDSGSYTAVEVARRAASAYRERERKRGYDVGTPGYSNTTTRPDRSHFNYAIKAISEVLCLKDVNLDLLDDSELKIALPDPVDDQWIEMNCLEKSVIEHYQKAIEKMACDLNEDPFYISPAVVFHASRLQDIKLKNQTKKPKETCEDDIEMQQTGYAIKQERRL</sequence>
<dbReference type="InterPro" id="IPR050316">
    <property type="entry name" value="Tyrosinase/Hemocyanin"/>
</dbReference>
<dbReference type="PANTHER" id="PTHR11474">
    <property type="entry name" value="TYROSINASE FAMILY MEMBER"/>
    <property type="match status" value="1"/>
</dbReference>
<dbReference type="GO" id="GO:0046872">
    <property type="term" value="F:metal ion binding"/>
    <property type="evidence" value="ECO:0007669"/>
    <property type="project" value="UniProtKB-KW"/>
</dbReference>
<dbReference type="SUPFAM" id="SSF48056">
    <property type="entry name" value="Di-copper centre-containing domain"/>
    <property type="match status" value="1"/>
</dbReference>
<dbReference type="PROSITE" id="PS00498">
    <property type="entry name" value="TYROSINASE_2"/>
    <property type="match status" value="1"/>
</dbReference>
<dbReference type="Proteomes" id="UP001150538">
    <property type="component" value="Unassembled WGS sequence"/>
</dbReference>
<dbReference type="InterPro" id="IPR002227">
    <property type="entry name" value="Tyrosinase_Cu-bd"/>
</dbReference>
<reference evidence="4" key="1">
    <citation type="submission" date="2022-07" db="EMBL/GenBank/DDBJ databases">
        <title>Phylogenomic reconstructions and comparative analyses of Kickxellomycotina fungi.</title>
        <authorList>
            <person name="Reynolds N.K."/>
            <person name="Stajich J.E."/>
            <person name="Barry K."/>
            <person name="Grigoriev I.V."/>
            <person name="Crous P."/>
            <person name="Smith M.E."/>
        </authorList>
    </citation>
    <scope>NUCLEOTIDE SEQUENCE</scope>
    <source>
        <strain evidence="4">NBRC 100468</strain>
    </source>
</reference>
<dbReference type="OrthoDB" id="6132182at2759"/>
<dbReference type="GO" id="GO:0016491">
    <property type="term" value="F:oxidoreductase activity"/>
    <property type="evidence" value="ECO:0007669"/>
    <property type="project" value="InterPro"/>
</dbReference>
<proteinExistence type="predicted"/>
<keyword evidence="5" id="KW-1185">Reference proteome</keyword>
<dbReference type="InterPro" id="IPR008922">
    <property type="entry name" value="Di-copper_centre_dom_sf"/>
</dbReference>
<keyword evidence="1" id="KW-0479">Metal-binding</keyword>
<dbReference type="Gene3D" id="1.10.1280.10">
    <property type="entry name" value="Di-copper center containing domain from catechol oxidase"/>
    <property type="match status" value="1"/>
</dbReference>
<dbReference type="AlphaFoldDB" id="A0A9W7ZYH1"/>
<accession>A0A9W7ZYH1</accession>
<evidence type="ECO:0000256" key="1">
    <source>
        <dbReference type="ARBA" id="ARBA00022723"/>
    </source>
</evidence>
<dbReference type="PANTHER" id="PTHR11474:SF126">
    <property type="entry name" value="TYROSINASE-LIKE PROTEIN TYR-1-RELATED"/>
    <property type="match status" value="1"/>
</dbReference>
<dbReference type="Pfam" id="PF00264">
    <property type="entry name" value="Tyrosinase"/>
    <property type="match status" value="1"/>
</dbReference>
<organism evidence="4 5">
    <name type="scientific">Mycoemilia scoparia</name>
    <dbReference type="NCBI Taxonomy" id="417184"/>
    <lineage>
        <taxon>Eukaryota</taxon>
        <taxon>Fungi</taxon>
        <taxon>Fungi incertae sedis</taxon>
        <taxon>Zoopagomycota</taxon>
        <taxon>Kickxellomycotina</taxon>
        <taxon>Kickxellomycetes</taxon>
        <taxon>Kickxellales</taxon>
        <taxon>Kickxellaceae</taxon>
        <taxon>Mycoemilia</taxon>
    </lineage>
</organism>
<evidence type="ECO:0000313" key="4">
    <source>
        <dbReference type="EMBL" id="KAJ1919172.1"/>
    </source>
</evidence>
<evidence type="ECO:0000256" key="2">
    <source>
        <dbReference type="ARBA" id="ARBA00023008"/>
    </source>
</evidence>